<dbReference type="GO" id="GO:0006396">
    <property type="term" value="P:RNA processing"/>
    <property type="evidence" value="ECO:0007669"/>
    <property type="project" value="InterPro"/>
</dbReference>
<dbReference type="SUPFAM" id="SSF75217">
    <property type="entry name" value="alpha/beta knot"/>
    <property type="match status" value="1"/>
</dbReference>
<dbReference type="InterPro" id="IPR029028">
    <property type="entry name" value="Alpha/beta_knot_MTases"/>
</dbReference>
<dbReference type="Gene3D" id="3.30.1330.30">
    <property type="match status" value="1"/>
</dbReference>
<dbReference type="InterPro" id="IPR053888">
    <property type="entry name" value="MRM3-like_sub_bind"/>
</dbReference>
<protein>
    <submittedName>
        <fullName evidence="6">RNA methyltransferase, TrmH family</fullName>
    </submittedName>
</protein>
<evidence type="ECO:0000256" key="3">
    <source>
        <dbReference type="ARBA" id="ARBA00022679"/>
    </source>
</evidence>
<dbReference type="RefSeq" id="WP_090631060.1">
    <property type="nucleotide sequence ID" value="NZ_FOCP01000009.1"/>
</dbReference>
<dbReference type="STRING" id="917.SAMN05216326_10890"/>
<dbReference type="GO" id="GO:0032259">
    <property type="term" value="P:methylation"/>
    <property type="evidence" value="ECO:0007669"/>
    <property type="project" value="UniProtKB-KW"/>
</dbReference>
<feature type="domain" description="MRM3-like substrate binding" evidence="5">
    <location>
        <begin position="10"/>
        <end position="104"/>
    </location>
</feature>
<sequence>MQRIASREHPYIKYLVKLQKSAQLRKQSASTILDGIHLIQSYLSADTGHSAPRSIVISEAGQKNSEIISLLDTCRQFPDTCIYRVTDQVFEKISSVKTPTGVLACITVPAVTDQSIIAVSELLNCILLESIQDPGNLGTIIRTAAAADISDIFLSRDCADAWSPKTLRAAMGAHFLTTIHSDCNLLEISKHYRGQIIATALNGYQALYQSDLTEPTAFVFGNEGTGLSELMLRAADKTIFVPMPGKTESLNAASAVAVCLFEMVRQQKFGFKA</sequence>
<dbReference type="InterPro" id="IPR051259">
    <property type="entry name" value="rRNA_Methyltransferase"/>
</dbReference>
<evidence type="ECO:0000259" key="4">
    <source>
        <dbReference type="Pfam" id="PF00588"/>
    </source>
</evidence>
<comment type="similarity">
    <text evidence="1">Belongs to the class IV-like SAM-binding methyltransferase superfamily. RNA methyltransferase TrmH family.</text>
</comment>
<dbReference type="Gene3D" id="3.40.1280.10">
    <property type="match status" value="1"/>
</dbReference>
<evidence type="ECO:0000313" key="6">
    <source>
        <dbReference type="EMBL" id="SEN18416.1"/>
    </source>
</evidence>
<dbReference type="Proteomes" id="UP000199459">
    <property type="component" value="Unassembled WGS sequence"/>
</dbReference>
<feature type="domain" description="tRNA/rRNA methyltransferase SpoU type" evidence="4">
    <location>
        <begin position="126"/>
        <end position="261"/>
    </location>
</feature>
<gene>
    <name evidence="6" type="ORF">SAMN05216325_10998</name>
</gene>
<name>A0A1H8EG83_9PROT</name>
<dbReference type="OrthoDB" id="9794400at2"/>
<reference evidence="6 7" key="1">
    <citation type="submission" date="2016-10" db="EMBL/GenBank/DDBJ databases">
        <authorList>
            <person name="de Groot N.N."/>
        </authorList>
    </citation>
    <scope>NUCLEOTIDE SEQUENCE [LARGE SCALE GENOMIC DNA]</scope>
    <source>
        <strain evidence="6 7">Nm22</strain>
    </source>
</reference>
<dbReference type="GO" id="GO:0003723">
    <property type="term" value="F:RNA binding"/>
    <property type="evidence" value="ECO:0007669"/>
    <property type="project" value="InterPro"/>
</dbReference>
<evidence type="ECO:0000259" key="5">
    <source>
        <dbReference type="Pfam" id="PF22435"/>
    </source>
</evidence>
<keyword evidence="2 6" id="KW-0489">Methyltransferase</keyword>
<dbReference type="InterPro" id="IPR001537">
    <property type="entry name" value="SpoU_MeTrfase"/>
</dbReference>
<accession>A0A1H8EG83</accession>
<evidence type="ECO:0000256" key="1">
    <source>
        <dbReference type="ARBA" id="ARBA00007228"/>
    </source>
</evidence>
<dbReference type="SUPFAM" id="SSF55315">
    <property type="entry name" value="L30e-like"/>
    <property type="match status" value="1"/>
</dbReference>
<organism evidence="6 7">
    <name type="scientific">Nitrosomonas marina</name>
    <dbReference type="NCBI Taxonomy" id="917"/>
    <lineage>
        <taxon>Bacteria</taxon>
        <taxon>Pseudomonadati</taxon>
        <taxon>Pseudomonadota</taxon>
        <taxon>Betaproteobacteria</taxon>
        <taxon>Nitrosomonadales</taxon>
        <taxon>Nitrosomonadaceae</taxon>
        <taxon>Nitrosomonas</taxon>
    </lineage>
</organism>
<evidence type="ECO:0000256" key="2">
    <source>
        <dbReference type="ARBA" id="ARBA00022603"/>
    </source>
</evidence>
<dbReference type="AlphaFoldDB" id="A0A1H8EG83"/>
<dbReference type="Pfam" id="PF22435">
    <property type="entry name" value="MRM3-like_sub_bind"/>
    <property type="match status" value="1"/>
</dbReference>
<proteinExistence type="inferred from homology"/>
<dbReference type="CDD" id="cd18095">
    <property type="entry name" value="SpoU-like_rRNA-MTase"/>
    <property type="match status" value="1"/>
</dbReference>
<dbReference type="PANTHER" id="PTHR43191:SF2">
    <property type="entry name" value="RRNA METHYLTRANSFERASE 3, MITOCHONDRIAL"/>
    <property type="match status" value="1"/>
</dbReference>
<dbReference type="EMBL" id="FOCP01000009">
    <property type="protein sequence ID" value="SEN18416.1"/>
    <property type="molecule type" value="Genomic_DNA"/>
</dbReference>
<dbReference type="InterPro" id="IPR029064">
    <property type="entry name" value="Ribosomal_eL30-like_sf"/>
</dbReference>
<evidence type="ECO:0000313" key="7">
    <source>
        <dbReference type="Proteomes" id="UP000199459"/>
    </source>
</evidence>
<dbReference type="GO" id="GO:0008173">
    <property type="term" value="F:RNA methyltransferase activity"/>
    <property type="evidence" value="ECO:0007669"/>
    <property type="project" value="InterPro"/>
</dbReference>
<dbReference type="PANTHER" id="PTHR43191">
    <property type="entry name" value="RRNA METHYLTRANSFERASE 3"/>
    <property type="match status" value="1"/>
</dbReference>
<keyword evidence="3 6" id="KW-0808">Transferase</keyword>
<dbReference type="InterPro" id="IPR029026">
    <property type="entry name" value="tRNA_m1G_MTases_N"/>
</dbReference>
<dbReference type="Pfam" id="PF00588">
    <property type="entry name" value="SpoU_methylase"/>
    <property type="match status" value="1"/>
</dbReference>